<feature type="signal peptide" evidence="1">
    <location>
        <begin position="1"/>
        <end position="24"/>
    </location>
</feature>
<accession>A0A0H5DQ61</accession>
<dbReference type="InterPro" id="IPR036709">
    <property type="entry name" value="Autotransporte_beta_dom_sf"/>
</dbReference>
<evidence type="ECO:0000313" key="3">
    <source>
        <dbReference type="Proteomes" id="UP000220251"/>
    </source>
</evidence>
<dbReference type="AlphaFoldDB" id="A0A0H5DQ61"/>
<gene>
    <name evidence="2" type="ORF">ELAC_1288</name>
</gene>
<dbReference type="OrthoDB" id="5653740at2"/>
<protein>
    <submittedName>
        <fullName evidence="2">Outer membrane protein</fullName>
    </submittedName>
</protein>
<evidence type="ECO:0000256" key="1">
    <source>
        <dbReference type="SAM" id="SignalP"/>
    </source>
</evidence>
<dbReference type="EMBL" id="CWGJ01000014">
    <property type="protein sequence ID" value="CRX38627.1"/>
    <property type="molecule type" value="Genomic_DNA"/>
</dbReference>
<keyword evidence="1" id="KW-0732">Signal</keyword>
<dbReference type="Proteomes" id="UP000220251">
    <property type="component" value="Unassembled WGS sequence"/>
</dbReference>
<dbReference type="SUPFAM" id="SSF103515">
    <property type="entry name" value="Autotransporter"/>
    <property type="match status" value="1"/>
</dbReference>
<dbReference type="InterPro" id="IPR007825">
    <property type="entry name" value="Major_OMP_Legionella"/>
</dbReference>
<reference evidence="3" key="1">
    <citation type="submission" date="2015-06" db="EMBL/GenBank/DDBJ databases">
        <authorList>
            <person name="Bertelli C."/>
        </authorList>
    </citation>
    <scope>NUCLEOTIDE SEQUENCE [LARGE SCALE GENOMIC DNA]</scope>
    <source>
        <strain evidence="3">CRIB-30</strain>
    </source>
</reference>
<name>A0A0H5DQ61_9BACT</name>
<evidence type="ECO:0000313" key="2">
    <source>
        <dbReference type="EMBL" id="CRX38627.1"/>
    </source>
</evidence>
<sequence length="382" mass="42190">MRKMKLGAALMVLMLGGVFGQAQARECHEESSGCCFDFDVGVDFLYWKPCVDDLDFAAKVSGNIEDVDRPLLVSYKSICPDWEPGFRITLSRENAWKCFGLSLAYTWFESGDSGSARADNGERIAPTLVPPTFVNLKNVGFPNENSFFDSGRGKWEMEYQTFDILLSYQLAFGSCHTLTPFFGVQVVKLDQEIKGKYEDTLVGTFEEGPLSDLSVTTIDSKWKSDYTGAGLKLGTSYTYALCGDFKLFASAAASLVIGDSDTSSQFSFRQTTFEESTREDYMHVKDDDCCHILPGCHLQLGLAYDGNSCGCDWTFKLGYEFVAWTNVPTYRRFQESADVLQPGGLMSPRQISGSEAQIAQSNLVNNGTIGFHGLTVGLNVGF</sequence>
<keyword evidence="3" id="KW-1185">Reference proteome</keyword>
<feature type="chain" id="PRO_5005218498" evidence="1">
    <location>
        <begin position="25"/>
        <end position="382"/>
    </location>
</feature>
<organism evidence="2 3">
    <name type="scientific">Estrella lausannensis</name>
    <dbReference type="NCBI Taxonomy" id="483423"/>
    <lineage>
        <taxon>Bacteria</taxon>
        <taxon>Pseudomonadati</taxon>
        <taxon>Chlamydiota</taxon>
        <taxon>Chlamydiia</taxon>
        <taxon>Parachlamydiales</taxon>
        <taxon>Candidatus Criblamydiaceae</taxon>
        <taxon>Estrella</taxon>
    </lineage>
</organism>
<dbReference type="Pfam" id="PF05150">
    <property type="entry name" value="Legionella_OMP"/>
    <property type="match status" value="1"/>
</dbReference>
<dbReference type="RefSeq" id="WP_098038489.1">
    <property type="nucleotide sequence ID" value="NZ_CWGJ01000014.1"/>
</dbReference>
<proteinExistence type="predicted"/>